<feature type="domain" description="L-asparaginase N-terminal" evidence="4">
    <location>
        <begin position="3"/>
        <end position="186"/>
    </location>
</feature>
<evidence type="ECO:0000259" key="5">
    <source>
        <dbReference type="Pfam" id="PF17763"/>
    </source>
</evidence>
<feature type="domain" description="Asparaginase/glutaminase C-terminal" evidence="5">
    <location>
        <begin position="215"/>
        <end position="330"/>
    </location>
</feature>
<dbReference type="PRINTS" id="PR00139">
    <property type="entry name" value="ASNGLNASE"/>
</dbReference>
<dbReference type="PIRSF" id="PIRSF500176">
    <property type="entry name" value="L_ASNase"/>
    <property type="match status" value="1"/>
</dbReference>
<dbReference type="InterPro" id="IPR027475">
    <property type="entry name" value="Asparaginase/glutaminase_AS2"/>
</dbReference>
<dbReference type="InterPro" id="IPR041725">
    <property type="entry name" value="L-asparaginase_I"/>
</dbReference>
<dbReference type="InterPro" id="IPR027473">
    <property type="entry name" value="L-asparaginase_C"/>
</dbReference>
<dbReference type="KEGG" id="anr:Ana3638_17655"/>
<dbReference type="GO" id="GO:0004067">
    <property type="term" value="F:asparaginase activity"/>
    <property type="evidence" value="ECO:0007669"/>
    <property type="project" value="UniProtKB-UniRule"/>
</dbReference>
<gene>
    <name evidence="6" type="ORF">Ana3638_17655</name>
</gene>
<dbReference type="SFLD" id="SFLDS00057">
    <property type="entry name" value="Glutaminase/Asparaginase"/>
    <property type="match status" value="1"/>
</dbReference>
<protein>
    <submittedName>
        <fullName evidence="6">Asparaginase</fullName>
    </submittedName>
</protein>
<dbReference type="Pfam" id="PF17763">
    <property type="entry name" value="Asparaginase_C"/>
    <property type="match status" value="1"/>
</dbReference>
<dbReference type="InterPro" id="IPR037152">
    <property type="entry name" value="L-asparaginase_N_sf"/>
</dbReference>
<dbReference type="Gene3D" id="3.40.50.40">
    <property type="match status" value="1"/>
</dbReference>
<dbReference type="InterPro" id="IPR006034">
    <property type="entry name" value="Asparaginase/glutaminase-like"/>
</dbReference>
<dbReference type="InterPro" id="IPR040919">
    <property type="entry name" value="Asparaginase_C"/>
</dbReference>
<dbReference type="Pfam" id="PF00710">
    <property type="entry name" value="Asparaginase"/>
    <property type="match status" value="1"/>
</dbReference>
<dbReference type="Proteomes" id="UP000464314">
    <property type="component" value="Chromosome"/>
</dbReference>
<name>A0A6P1TPK3_9FIRM</name>
<evidence type="ECO:0000313" key="6">
    <source>
        <dbReference type="EMBL" id="QHQ62383.1"/>
    </source>
</evidence>
<keyword evidence="7" id="KW-1185">Reference proteome</keyword>
<dbReference type="PROSITE" id="PS51732">
    <property type="entry name" value="ASN_GLN_ASE_3"/>
    <property type="match status" value="1"/>
</dbReference>
<accession>A0A6P1TPK3</accession>
<dbReference type="RefSeq" id="WP_161839207.1">
    <property type="nucleotide sequence ID" value="NZ_CP048000.1"/>
</dbReference>
<feature type="binding site" evidence="2">
    <location>
        <begin position="87"/>
        <end position="88"/>
    </location>
    <ligand>
        <name>substrate</name>
    </ligand>
</feature>
<feature type="active site" evidence="3">
    <location>
        <position position="87"/>
    </location>
</feature>
<evidence type="ECO:0000256" key="1">
    <source>
        <dbReference type="PIRSR" id="PIRSR001220-1"/>
    </source>
</evidence>
<dbReference type="AlphaFoldDB" id="A0A6P1TPK3"/>
<dbReference type="InterPro" id="IPR027474">
    <property type="entry name" value="L-asparaginase_N"/>
</dbReference>
<dbReference type="PROSITE" id="PS00917">
    <property type="entry name" value="ASN_GLN_ASE_2"/>
    <property type="match status" value="1"/>
</dbReference>
<evidence type="ECO:0000313" key="7">
    <source>
        <dbReference type="Proteomes" id="UP000464314"/>
    </source>
</evidence>
<evidence type="ECO:0000256" key="2">
    <source>
        <dbReference type="PIRSR" id="PIRSR001220-2"/>
    </source>
</evidence>
<reference evidence="6 7" key="1">
    <citation type="submission" date="2020-01" db="EMBL/GenBank/DDBJ databases">
        <title>Genome analysis of Anaerocolumna sp. CBA3638.</title>
        <authorList>
            <person name="Kim J."/>
            <person name="Roh S.W."/>
        </authorList>
    </citation>
    <scope>NUCLEOTIDE SEQUENCE [LARGE SCALE GENOMIC DNA]</scope>
    <source>
        <strain evidence="6 7">CBA3638</strain>
    </source>
</reference>
<dbReference type="PIRSF" id="PIRSF001220">
    <property type="entry name" value="L-ASNase_gatD"/>
    <property type="match status" value="1"/>
</dbReference>
<evidence type="ECO:0000256" key="3">
    <source>
        <dbReference type="PROSITE-ProRule" id="PRU10100"/>
    </source>
</evidence>
<dbReference type="InterPro" id="IPR036152">
    <property type="entry name" value="Asp/glu_Ase-like_sf"/>
</dbReference>
<sequence length="344" mass="38621">MKRILVLTTGGTIVSLQTMDGLKPDNENIIHILYEKIYSLAGDYDVTIEPIFNKDSSNIIPSDWYIVEDSIRKHINQYDGIVILHGTDTMSYSAAMLSYLFLGINKSIVLTGSQLPIVYDNSDGVNNLIDAIITAGDGRLSGVFVVFHDKIINGTRAYKRSSINIDAYISCNYPYVGVIKDRTLFITSDYKKIKENESGTDIIPARKRKETIIPKIYLLKMIPGIDESIIDYIQNENYQGLIIEGYGLGGMPVANTELMNKLETLIKRKIPIIMATQCVYDGVNLDTYEVGIKANKIGMISAYDMTTEAVYTKLIWILSLTDSYEEIIKILQTNFCGELNTKIQ</sequence>
<evidence type="ECO:0000259" key="4">
    <source>
        <dbReference type="Pfam" id="PF00710"/>
    </source>
</evidence>
<organism evidence="6 7">
    <name type="scientific">Anaerocolumna sedimenticola</name>
    <dbReference type="NCBI Taxonomy" id="2696063"/>
    <lineage>
        <taxon>Bacteria</taxon>
        <taxon>Bacillati</taxon>
        <taxon>Bacillota</taxon>
        <taxon>Clostridia</taxon>
        <taxon>Lachnospirales</taxon>
        <taxon>Lachnospiraceae</taxon>
        <taxon>Anaerocolumna</taxon>
    </lineage>
</organism>
<dbReference type="SUPFAM" id="SSF53774">
    <property type="entry name" value="Glutaminase/Asparaginase"/>
    <property type="match status" value="1"/>
</dbReference>
<dbReference type="PANTHER" id="PTHR11707:SF28">
    <property type="entry name" value="60 KDA LYSOPHOSPHOLIPASE"/>
    <property type="match status" value="1"/>
</dbReference>
<dbReference type="Gene3D" id="3.40.50.1170">
    <property type="entry name" value="L-asparaginase, N-terminal domain"/>
    <property type="match status" value="1"/>
</dbReference>
<dbReference type="CDD" id="cd08963">
    <property type="entry name" value="L-asparaginase_I"/>
    <property type="match status" value="1"/>
</dbReference>
<dbReference type="PANTHER" id="PTHR11707">
    <property type="entry name" value="L-ASPARAGINASE"/>
    <property type="match status" value="1"/>
</dbReference>
<feature type="active site" description="O-isoaspartyl threonine intermediate" evidence="1">
    <location>
        <position position="12"/>
    </location>
</feature>
<dbReference type="EMBL" id="CP048000">
    <property type="protein sequence ID" value="QHQ62383.1"/>
    <property type="molecule type" value="Genomic_DNA"/>
</dbReference>
<dbReference type="SMART" id="SM00870">
    <property type="entry name" value="Asparaginase"/>
    <property type="match status" value="1"/>
</dbReference>
<feature type="binding site" evidence="2">
    <location>
        <position position="56"/>
    </location>
    <ligand>
        <name>substrate</name>
    </ligand>
</feature>
<proteinExistence type="predicted"/>